<gene>
    <name evidence="9" type="ORF">BSAL_91680</name>
</gene>
<evidence type="ECO:0000256" key="6">
    <source>
        <dbReference type="RuleBase" id="RU004273"/>
    </source>
</evidence>
<dbReference type="AlphaFoldDB" id="A0A0S4JAH8"/>
<evidence type="ECO:0000313" key="10">
    <source>
        <dbReference type="Proteomes" id="UP000051952"/>
    </source>
</evidence>
<dbReference type="Proteomes" id="UP000051952">
    <property type="component" value="Unassembled WGS sequence"/>
</dbReference>
<sequence>MSSTSMITLAGHAYLDRHNVKAILEEITTQLAVEMPEDPLAAIVKMIDQRRNNASGFFMVTCDNTWCGMKVASNDYEEHRKNCRADRWTKCIRCDQRVEMTRLHQHRMNCHLVSCPHCGECVLPRMLGLCPLQILTDAKQRRADHLKTKRAVEKKDPLSKPVDALQNSGSVELSTRSLTSTSAVFKGQGGPLRRLQDLWRKRHARGTFSALAFQAIWNIMETAREGRVALTDGHIGAEGTSITDRDRRGSTDQTSPKLPASGVVEKISAEYTEAFRQDVFQIINDRQVVEFPIAEKIVIDATKLLAIRPVVAYVQTPTDGEVVIVGDLHGQLKDLLHIVSLHGKPGPQKIFIFNGDFVDRGPYGVEILLYIYVLLCSYPNYVYLNRGNHEDLKTNCEYGFQEELLSKYDDDSKDLMDALVRSYKAMPLVTVIDKRVAVLHGGVPRHIVTLERIALIGKLKDVPTVEQLDEDEEIVCDILWSDPVERYKSRNLGMRHQGEFWRTSARGCGIEYLDGHTEAFLAHNNLEMIVRSHEMVAGGYELCHQGRCATVFSASDYCGVSGNRAAVMVFAAFRDEPVYQTWFIKDDVSDKLDLEASMKGEDEDEGFGGGADISVSFDEDAIAQQGPQATEIRSRVQEDCIQRIRERIWLKRYELLSTFCAVDTEQVGIVSKVEWCEVARKVLEQPDLPWYYLCQFLSAPVTYFREVPSIRYADFVSSVDSNAGKMFEIDWIRVTIKSVFGGMELPEDLRPATKEHERLARRRHSSMLESAGSSRSFPRGAQNTSKSNFQRSSSTVEVIAPFPPGSPQGKTNTARTKFHSPERGVNNAKPPATITEVATSEGSPLPPPLGGLTAVPPPIPNLHAFDGIPAATAESTQFAGGGELDNSRQNPSASSYEDVSGDNDEGKAFRFNFNYFVSILRAKSPFAAQLEDTDMYILFRFFDEDRDGHVVLGELMDNVAQYQHEHLDDKLSSSVNSDPESDYEGEEEEVVIVSGGSKSSSKNATPGVIGLSRIKSKKASVPMLDPLIGSALDFGRHRSGGSKSSSKNATPGVIGLSAFKSKKASVPMLDPLIGSALDFCIAKPGQGPVAKWIFPTIMQLQRYFLGERTRDLFRLFRTMDRDRDGYVNEADFSHAIKKMNRIVSHPVQEEQKQILFTAIAHGCAMVAAPSALPGGELVVEPISFGKYFSIHVVGAVDDEFAFAAGGKSMTMALEASVTMHGRDETTRSSFAAFLTASLQTPRVGGSVADSTTVSPMNRNPSSS</sequence>
<dbReference type="Pfam" id="PF13833">
    <property type="entry name" value="EF-hand_8"/>
    <property type="match status" value="2"/>
</dbReference>
<feature type="compositionally biased region" description="Polar residues" evidence="7">
    <location>
        <begin position="887"/>
        <end position="897"/>
    </location>
</feature>
<dbReference type="SMART" id="SM00156">
    <property type="entry name" value="PP2Ac"/>
    <property type="match status" value="1"/>
</dbReference>
<dbReference type="PRINTS" id="PR00114">
    <property type="entry name" value="STPHPHTASE"/>
</dbReference>
<dbReference type="InterPro" id="IPR006186">
    <property type="entry name" value="Ser/Thr-sp_prot-phosphatase"/>
</dbReference>
<keyword evidence="5" id="KW-0464">Manganese</keyword>
<dbReference type="InterPro" id="IPR029052">
    <property type="entry name" value="Metallo-depent_PP-like"/>
</dbReference>
<keyword evidence="4" id="KW-0106">Calcium</keyword>
<keyword evidence="3" id="KW-0479">Metal-binding</keyword>
<proteinExistence type="inferred from homology"/>
<feature type="region of interest" description="Disordered" evidence="7">
    <location>
        <begin position="755"/>
        <end position="829"/>
    </location>
</feature>
<dbReference type="EC" id="3.1.3.16" evidence="6"/>
<feature type="compositionally biased region" description="Polar residues" evidence="7">
    <location>
        <begin position="767"/>
        <end position="796"/>
    </location>
</feature>
<dbReference type="EMBL" id="CYKH01001247">
    <property type="protein sequence ID" value="CUG86128.1"/>
    <property type="molecule type" value="Genomic_DNA"/>
</dbReference>
<feature type="domain" description="EF-hand" evidence="8">
    <location>
        <begin position="1107"/>
        <end position="1142"/>
    </location>
</feature>
<dbReference type="PANTHER" id="PTHR45668">
    <property type="entry name" value="SERINE/THREONINE-PROTEIN PHOSPHATASE 5-RELATED"/>
    <property type="match status" value="1"/>
</dbReference>
<dbReference type="InterPro" id="IPR002048">
    <property type="entry name" value="EF_hand_dom"/>
</dbReference>
<feature type="region of interest" description="Disordered" evidence="7">
    <location>
        <begin position="237"/>
        <end position="258"/>
    </location>
</feature>
<dbReference type="Pfam" id="PF00149">
    <property type="entry name" value="Metallophos"/>
    <property type="match status" value="1"/>
</dbReference>
<dbReference type="Gene3D" id="3.60.21.10">
    <property type="match status" value="1"/>
</dbReference>
<evidence type="ECO:0000256" key="2">
    <source>
        <dbReference type="ARBA" id="ARBA00008294"/>
    </source>
</evidence>
<dbReference type="CDD" id="cd00144">
    <property type="entry name" value="MPP_PPP_family"/>
    <property type="match status" value="1"/>
</dbReference>
<dbReference type="SUPFAM" id="SSF47473">
    <property type="entry name" value="EF-hand"/>
    <property type="match status" value="1"/>
</dbReference>
<evidence type="ECO:0000256" key="5">
    <source>
        <dbReference type="ARBA" id="ARBA00023211"/>
    </source>
</evidence>
<evidence type="ECO:0000256" key="1">
    <source>
        <dbReference type="ARBA" id="ARBA00001936"/>
    </source>
</evidence>
<dbReference type="Gene3D" id="1.10.238.10">
    <property type="entry name" value="EF-hand"/>
    <property type="match status" value="1"/>
</dbReference>
<evidence type="ECO:0000256" key="4">
    <source>
        <dbReference type="ARBA" id="ARBA00022837"/>
    </source>
</evidence>
<dbReference type="InterPro" id="IPR011992">
    <property type="entry name" value="EF-hand-dom_pair"/>
</dbReference>
<dbReference type="PROSITE" id="PS00125">
    <property type="entry name" value="SER_THR_PHOSPHATASE"/>
    <property type="match status" value="1"/>
</dbReference>
<comment type="catalytic activity">
    <reaction evidence="6">
        <text>O-phospho-L-threonyl-[protein] + H2O = L-threonyl-[protein] + phosphate</text>
        <dbReference type="Rhea" id="RHEA:47004"/>
        <dbReference type="Rhea" id="RHEA-COMP:11060"/>
        <dbReference type="Rhea" id="RHEA-COMP:11605"/>
        <dbReference type="ChEBI" id="CHEBI:15377"/>
        <dbReference type="ChEBI" id="CHEBI:30013"/>
        <dbReference type="ChEBI" id="CHEBI:43474"/>
        <dbReference type="ChEBI" id="CHEBI:61977"/>
        <dbReference type="EC" id="3.1.3.16"/>
    </reaction>
</comment>
<dbReference type="GO" id="GO:0005509">
    <property type="term" value="F:calcium ion binding"/>
    <property type="evidence" value="ECO:0007669"/>
    <property type="project" value="InterPro"/>
</dbReference>
<dbReference type="VEuPathDB" id="TriTrypDB:BSAL_91680"/>
<dbReference type="SMART" id="SM00054">
    <property type="entry name" value="EFh"/>
    <property type="match status" value="2"/>
</dbReference>
<organism evidence="9 10">
    <name type="scientific">Bodo saltans</name>
    <name type="common">Flagellated protozoan</name>
    <dbReference type="NCBI Taxonomy" id="75058"/>
    <lineage>
        <taxon>Eukaryota</taxon>
        <taxon>Discoba</taxon>
        <taxon>Euglenozoa</taxon>
        <taxon>Kinetoplastea</taxon>
        <taxon>Metakinetoplastina</taxon>
        <taxon>Eubodonida</taxon>
        <taxon>Bodonidae</taxon>
        <taxon>Bodo</taxon>
    </lineage>
</organism>
<keyword evidence="6" id="KW-0378">Hydrolase</keyword>
<dbReference type="PROSITE" id="PS00018">
    <property type="entry name" value="EF_HAND_1"/>
    <property type="match status" value="1"/>
</dbReference>
<dbReference type="PANTHER" id="PTHR45668:SF5">
    <property type="entry name" value="SERINE_THREONINE-PROTEIN PHOSPHATASE 5"/>
    <property type="match status" value="1"/>
</dbReference>
<evidence type="ECO:0000259" key="8">
    <source>
        <dbReference type="PROSITE" id="PS50222"/>
    </source>
</evidence>
<evidence type="ECO:0000313" key="9">
    <source>
        <dbReference type="EMBL" id="CUG86128.1"/>
    </source>
</evidence>
<accession>A0A0S4JAH8</accession>
<reference evidence="10" key="1">
    <citation type="submission" date="2015-09" db="EMBL/GenBank/DDBJ databases">
        <authorList>
            <consortium name="Pathogen Informatics"/>
        </authorList>
    </citation>
    <scope>NUCLEOTIDE SEQUENCE [LARGE SCALE GENOMIC DNA]</scope>
    <source>
        <strain evidence="10">Lake Konstanz</strain>
    </source>
</reference>
<dbReference type="InterPro" id="IPR051134">
    <property type="entry name" value="PPP_phosphatase"/>
</dbReference>
<dbReference type="InterPro" id="IPR004843">
    <property type="entry name" value="Calcineurin-like_PHP"/>
</dbReference>
<name>A0A0S4JAH8_BODSA</name>
<dbReference type="CDD" id="cd22961">
    <property type="entry name" value="DD_TEX55-like"/>
    <property type="match status" value="1"/>
</dbReference>
<comment type="cofactor">
    <cofactor evidence="1">
        <name>Mn(2+)</name>
        <dbReference type="ChEBI" id="CHEBI:29035"/>
    </cofactor>
</comment>
<protein>
    <recommendedName>
        <fullName evidence="6">Serine/threonine-protein phosphatase</fullName>
        <ecNumber evidence="6">3.1.3.16</ecNumber>
    </recommendedName>
</protein>
<dbReference type="OrthoDB" id="442428at2759"/>
<evidence type="ECO:0000256" key="7">
    <source>
        <dbReference type="SAM" id="MobiDB-lite"/>
    </source>
</evidence>
<dbReference type="PROSITE" id="PS50222">
    <property type="entry name" value="EF_HAND_2"/>
    <property type="match status" value="1"/>
</dbReference>
<feature type="region of interest" description="Disordered" evidence="7">
    <location>
        <begin position="878"/>
        <end position="901"/>
    </location>
</feature>
<evidence type="ECO:0000256" key="3">
    <source>
        <dbReference type="ARBA" id="ARBA00022723"/>
    </source>
</evidence>
<comment type="similarity">
    <text evidence="2 6">Belongs to the PPP phosphatase family.</text>
</comment>
<dbReference type="GO" id="GO:0004722">
    <property type="term" value="F:protein serine/threonine phosphatase activity"/>
    <property type="evidence" value="ECO:0007669"/>
    <property type="project" value="UniProtKB-EC"/>
</dbReference>
<feature type="region of interest" description="Disordered" evidence="7">
    <location>
        <begin position="1242"/>
        <end position="1263"/>
    </location>
</feature>
<feature type="compositionally biased region" description="Polar residues" evidence="7">
    <location>
        <begin position="1248"/>
        <end position="1263"/>
    </location>
</feature>
<keyword evidence="10" id="KW-1185">Reference proteome</keyword>
<dbReference type="SUPFAM" id="SSF56300">
    <property type="entry name" value="Metallo-dependent phosphatases"/>
    <property type="match status" value="1"/>
</dbReference>
<dbReference type="InterPro" id="IPR018247">
    <property type="entry name" value="EF_Hand_1_Ca_BS"/>
</dbReference>